<evidence type="ECO:0000256" key="1">
    <source>
        <dbReference type="SAM" id="MobiDB-lite"/>
    </source>
</evidence>
<proteinExistence type="predicted"/>
<dbReference type="Proteomes" id="UP000660680">
    <property type="component" value="Unassembled WGS sequence"/>
</dbReference>
<dbReference type="AlphaFoldDB" id="A0A918GDB6"/>
<evidence type="ECO:0000313" key="2">
    <source>
        <dbReference type="EMBL" id="GGS29991.1"/>
    </source>
</evidence>
<protein>
    <recommendedName>
        <fullName evidence="4">DUF1795 domain-containing protein</fullName>
    </recommendedName>
</protein>
<gene>
    <name evidence="2" type="ORF">GCM10010171_24240</name>
</gene>
<dbReference type="RefSeq" id="WP_189210516.1">
    <property type="nucleotide sequence ID" value="NZ_BMRB01000002.1"/>
</dbReference>
<evidence type="ECO:0008006" key="4">
    <source>
        <dbReference type="Google" id="ProtNLM"/>
    </source>
</evidence>
<comment type="caution">
    <text evidence="2">The sequence shown here is derived from an EMBL/GenBank/DDBJ whole genome shotgun (WGS) entry which is preliminary data.</text>
</comment>
<feature type="region of interest" description="Disordered" evidence="1">
    <location>
        <begin position="148"/>
        <end position="167"/>
    </location>
</feature>
<reference evidence="2" key="1">
    <citation type="journal article" date="2014" name="Int. J. Syst. Evol. Microbiol.">
        <title>Complete genome sequence of Corynebacterium casei LMG S-19264T (=DSM 44701T), isolated from a smear-ripened cheese.</title>
        <authorList>
            <consortium name="US DOE Joint Genome Institute (JGI-PGF)"/>
            <person name="Walter F."/>
            <person name="Albersmeier A."/>
            <person name="Kalinowski J."/>
            <person name="Ruckert C."/>
        </authorList>
    </citation>
    <scope>NUCLEOTIDE SEQUENCE</scope>
    <source>
        <strain evidence="2">JCM 3276</strain>
    </source>
</reference>
<reference evidence="2" key="2">
    <citation type="submission" date="2020-09" db="EMBL/GenBank/DDBJ databases">
        <authorList>
            <person name="Sun Q."/>
            <person name="Ohkuma M."/>
        </authorList>
    </citation>
    <scope>NUCLEOTIDE SEQUENCE</scope>
    <source>
        <strain evidence="2">JCM 3276</strain>
    </source>
</reference>
<dbReference type="Gene3D" id="3.40.1000.10">
    <property type="entry name" value="Mog1/PsbP, alpha/beta/alpha sandwich"/>
    <property type="match status" value="1"/>
</dbReference>
<keyword evidence="3" id="KW-1185">Reference proteome</keyword>
<evidence type="ECO:0000313" key="3">
    <source>
        <dbReference type="Proteomes" id="UP000660680"/>
    </source>
</evidence>
<organism evidence="2 3">
    <name type="scientific">Actinokineospora fastidiosa</name>
    <dbReference type="NCBI Taxonomy" id="1816"/>
    <lineage>
        <taxon>Bacteria</taxon>
        <taxon>Bacillati</taxon>
        <taxon>Actinomycetota</taxon>
        <taxon>Actinomycetes</taxon>
        <taxon>Pseudonocardiales</taxon>
        <taxon>Pseudonocardiaceae</taxon>
        <taxon>Actinokineospora</taxon>
    </lineage>
</organism>
<name>A0A918GDB6_9PSEU</name>
<dbReference type="EMBL" id="BMRB01000002">
    <property type="protein sequence ID" value="GGS29991.1"/>
    <property type="molecule type" value="Genomic_DNA"/>
</dbReference>
<sequence length="167" mass="17470">MDTPPPIPIEFALPDGWRLPEPAETSGGTVVAVHPSGGSIAVSGQFRPDNAQLVDMADEAVARLRETGATVEVLSRNEVGTAGSPGFTQVLRLVGQDVVQCQVLLALLDVGDDRRRVVLRIVMTTGRDQVTVLVGDFQRFLASVKPTGLGGTDGTAEDRRGGAQGGP</sequence>
<accession>A0A918GDB6</accession>